<organism evidence="1 2">
    <name type="scientific">Amblyomma americanum</name>
    <name type="common">Lone star tick</name>
    <dbReference type="NCBI Taxonomy" id="6943"/>
    <lineage>
        <taxon>Eukaryota</taxon>
        <taxon>Metazoa</taxon>
        <taxon>Ecdysozoa</taxon>
        <taxon>Arthropoda</taxon>
        <taxon>Chelicerata</taxon>
        <taxon>Arachnida</taxon>
        <taxon>Acari</taxon>
        <taxon>Parasitiformes</taxon>
        <taxon>Ixodida</taxon>
        <taxon>Ixodoidea</taxon>
        <taxon>Ixodidae</taxon>
        <taxon>Amblyomminae</taxon>
        <taxon>Amblyomma</taxon>
    </lineage>
</organism>
<gene>
    <name evidence="1" type="ORF">V5799_017629</name>
</gene>
<accession>A0AAQ4F1Q3</accession>
<dbReference type="EMBL" id="JARKHS020008150">
    <property type="protein sequence ID" value="KAK8781027.1"/>
    <property type="molecule type" value="Genomic_DNA"/>
</dbReference>
<dbReference type="Proteomes" id="UP001321473">
    <property type="component" value="Unassembled WGS sequence"/>
</dbReference>
<sequence>MPAPPGVPRGNRMPREVLHDPAGAGVFHAMPDPTRELWNSASVNTGPDYLFGHIPARDNSGPAVMPAPPRAPVNKGWPSQVNLGTSPLFAQGATGAAVFDGSPDISRDLWNQALKNA</sequence>
<keyword evidence="2" id="KW-1185">Reference proteome</keyword>
<proteinExistence type="predicted"/>
<protein>
    <submittedName>
        <fullName evidence="1">Uncharacterized protein</fullName>
    </submittedName>
</protein>
<evidence type="ECO:0000313" key="2">
    <source>
        <dbReference type="Proteomes" id="UP001321473"/>
    </source>
</evidence>
<feature type="non-terminal residue" evidence="1">
    <location>
        <position position="117"/>
    </location>
</feature>
<dbReference type="AlphaFoldDB" id="A0AAQ4F1Q3"/>
<evidence type="ECO:0000313" key="1">
    <source>
        <dbReference type="EMBL" id="KAK8781027.1"/>
    </source>
</evidence>
<comment type="caution">
    <text evidence="1">The sequence shown here is derived from an EMBL/GenBank/DDBJ whole genome shotgun (WGS) entry which is preliminary data.</text>
</comment>
<reference evidence="1 2" key="1">
    <citation type="journal article" date="2023" name="Arcadia Sci">
        <title>De novo assembly of a long-read Amblyomma americanum tick genome.</title>
        <authorList>
            <person name="Chou S."/>
            <person name="Poskanzer K.E."/>
            <person name="Rollins M."/>
            <person name="Thuy-Boun P.S."/>
        </authorList>
    </citation>
    <scope>NUCLEOTIDE SEQUENCE [LARGE SCALE GENOMIC DNA]</scope>
    <source>
        <strain evidence="1">F_SG_1</strain>
        <tissue evidence="1">Salivary glands</tissue>
    </source>
</reference>
<name>A0AAQ4F1Q3_AMBAM</name>